<dbReference type="Proteomes" id="UP000248961">
    <property type="component" value="Unassembled WGS sequence"/>
</dbReference>
<protein>
    <submittedName>
        <fullName evidence="2">Uncharacterized protein</fullName>
    </submittedName>
</protein>
<dbReference type="RefSeq" id="XP_025556459.1">
    <property type="nucleotide sequence ID" value="XM_025696567.1"/>
</dbReference>
<gene>
    <name evidence="2" type="ORF">BO97DRAFT_419549</name>
</gene>
<dbReference type="VEuPathDB" id="FungiDB:BO97DRAFT_419549"/>
<keyword evidence="3" id="KW-1185">Reference proteome</keyword>
<dbReference type="AlphaFoldDB" id="A0A395IBG3"/>
<sequence length="237" mass="26510">MASMRSSTGCSPAAQEAEERYANRRIEVRAEASSDQAPDVPGRVETWARLRQLTTDLRLPQALLRLKDGDDKPRGRPAALGAARNLAGPGRLDETATLSYYGMIRFTAVLLAQKIRSGERYNGFGLVVDDEEEATAYPSDDMKRLEDMSEDERLWYLAENVENEQLIMAMGASIAENRFSEANFERCQRLFRLEGKQGQNVDDRIRHQNYDSERVHTAHGGRGSAIAGLEKPDFISG</sequence>
<feature type="compositionally biased region" description="Polar residues" evidence="1">
    <location>
        <begin position="1"/>
        <end position="10"/>
    </location>
</feature>
<reference evidence="2 3" key="1">
    <citation type="submission" date="2018-02" db="EMBL/GenBank/DDBJ databases">
        <title>The genomes of Aspergillus section Nigri reveals drivers in fungal speciation.</title>
        <authorList>
            <consortium name="DOE Joint Genome Institute"/>
            <person name="Vesth T.C."/>
            <person name="Nybo J."/>
            <person name="Theobald S."/>
            <person name="Brandl J."/>
            <person name="Frisvad J.C."/>
            <person name="Nielsen K.F."/>
            <person name="Lyhne E.K."/>
            <person name="Kogle M.E."/>
            <person name="Kuo A."/>
            <person name="Riley R."/>
            <person name="Clum A."/>
            <person name="Nolan M."/>
            <person name="Lipzen A."/>
            <person name="Salamov A."/>
            <person name="Henrissat B."/>
            <person name="Wiebenga A."/>
            <person name="De vries R.P."/>
            <person name="Grigoriev I.V."/>
            <person name="Mortensen U.H."/>
            <person name="Andersen M.R."/>
            <person name="Baker S.E."/>
        </authorList>
    </citation>
    <scope>NUCLEOTIDE SEQUENCE [LARGE SCALE GENOMIC DNA]</scope>
    <source>
        <strain evidence="2 3">CBS 101889</strain>
    </source>
</reference>
<organism evidence="2 3">
    <name type="scientific">Aspergillus homomorphus (strain CBS 101889)</name>
    <dbReference type="NCBI Taxonomy" id="1450537"/>
    <lineage>
        <taxon>Eukaryota</taxon>
        <taxon>Fungi</taxon>
        <taxon>Dikarya</taxon>
        <taxon>Ascomycota</taxon>
        <taxon>Pezizomycotina</taxon>
        <taxon>Eurotiomycetes</taxon>
        <taxon>Eurotiomycetidae</taxon>
        <taxon>Eurotiales</taxon>
        <taxon>Aspergillaceae</taxon>
        <taxon>Aspergillus</taxon>
        <taxon>Aspergillus subgen. Circumdati</taxon>
    </lineage>
</organism>
<proteinExistence type="predicted"/>
<dbReference type="EMBL" id="KZ824267">
    <property type="protein sequence ID" value="RAL17305.1"/>
    <property type="molecule type" value="Genomic_DNA"/>
</dbReference>
<evidence type="ECO:0000313" key="3">
    <source>
        <dbReference type="Proteomes" id="UP000248961"/>
    </source>
</evidence>
<name>A0A395IBG3_ASPHC</name>
<evidence type="ECO:0000313" key="2">
    <source>
        <dbReference type="EMBL" id="RAL17305.1"/>
    </source>
</evidence>
<evidence type="ECO:0000256" key="1">
    <source>
        <dbReference type="SAM" id="MobiDB-lite"/>
    </source>
</evidence>
<dbReference type="GeneID" id="37200856"/>
<feature type="region of interest" description="Disordered" evidence="1">
    <location>
        <begin position="1"/>
        <end position="22"/>
    </location>
</feature>
<accession>A0A395IBG3</accession>